<comment type="caution">
    <text evidence="1">The sequence shown here is derived from an EMBL/GenBank/DDBJ whole genome shotgun (WGS) entry which is preliminary data.</text>
</comment>
<reference evidence="2" key="1">
    <citation type="journal article" date="2015" name="Nat. Genet.">
        <title>The genome and transcriptome of the zoonotic hookworm Ancylostoma ceylanicum identify infection-specific gene families.</title>
        <authorList>
            <person name="Schwarz E.M."/>
            <person name="Hu Y."/>
            <person name="Antoshechkin I."/>
            <person name="Miller M.M."/>
            <person name="Sternberg P.W."/>
            <person name="Aroian R.V."/>
        </authorList>
    </citation>
    <scope>NUCLEOTIDE SEQUENCE</scope>
    <source>
        <strain evidence="2">HY135</strain>
    </source>
</reference>
<accession>A0A016SVJ7</accession>
<sequence>MISVWYDCKGIIHCKVLPRHDPIPARPCSSTHYKSDPPEATLLWMGSADFTSVQGKARGANWSPQIRTPLLLSPGCRRINEIS</sequence>
<dbReference type="AlphaFoldDB" id="A0A016SVJ7"/>
<evidence type="ECO:0000313" key="2">
    <source>
        <dbReference type="Proteomes" id="UP000024635"/>
    </source>
</evidence>
<gene>
    <name evidence="1" type="primary">Acey_s0168.g201</name>
    <name evidence="1" type="ORF">Y032_0168g201</name>
</gene>
<organism evidence="1 2">
    <name type="scientific">Ancylostoma ceylanicum</name>
    <dbReference type="NCBI Taxonomy" id="53326"/>
    <lineage>
        <taxon>Eukaryota</taxon>
        <taxon>Metazoa</taxon>
        <taxon>Ecdysozoa</taxon>
        <taxon>Nematoda</taxon>
        <taxon>Chromadorea</taxon>
        <taxon>Rhabditida</taxon>
        <taxon>Rhabditina</taxon>
        <taxon>Rhabditomorpha</taxon>
        <taxon>Strongyloidea</taxon>
        <taxon>Ancylostomatidae</taxon>
        <taxon>Ancylostomatinae</taxon>
        <taxon>Ancylostoma</taxon>
    </lineage>
</organism>
<name>A0A016SVJ7_9BILA</name>
<keyword evidence="2" id="KW-1185">Reference proteome</keyword>
<dbReference type="Proteomes" id="UP000024635">
    <property type="component" value="Unassembled WGS sequence"/>
</dbReference>
<protein>
    <submittedName>
        <fullName evidence="1">Uncharacterized protein</fullName>
    </submittedName>
</protein>
<evidence type="ECO:0000313" key="1">
    <source>
        <dbReference type="EMBL" id="EYB94738.1"/>
    </source>
</evidence>
<proteinExistence type="predicted"/>
<dbReference type="EMBL" id="JARK01001504">
    <property type="protein sequence ID" value="EYB94738.1"/>
    <property type="molecule type" value="Genomic_DNA"/>
</dbReference>